<evidence type="ECO:0000313" key="7">
    <source>
        <dbReference type="Proteomes" id="UP000818029"/>
    </source>
</evidence>
<dbReference type="Pfam" id="PF04434">
    <property type="entry name" value="SWIM"/>
    <property type="match status" value="1"/>
</dbReference>
<feature type="compositionally biased region" description="Basic and acidic residues" evidence="5">
    <location>
        <begin position="91"/>
        <end position="102"/>
    </location>
</feature>
<dbReference type="RefSeq" id="XP_016694733.1">
    <property type="nucleotide sequence ID" value="XM_016839244.2"/>
</dbReference>
<feature type="region of interest" description="Disordered" evidence="5">
    <location>
        <begin position="83"/>
        <end position="112"/>
    </location>
</feature>
<dbReference type="InterPro" id="IPR006564">
    <property type="entry name" value="Znf_PMZ"/>
</dbReference>
<keyword evidence="2 4" id="KW-0863">Zinc-finger</keyword>
<keyword evidence="3" id="KW-0862">Zinc</keyword>
<dbReference type="InterPro" id="IPR007527">
    <property type="entry name" value="Znf_SWIM"/>
</dbReference>
<dbReference type="PROSITE" id="PS50966">
    <property type="entry name" value="ZF_SWIM"/>
    <property type="match status" value="1"/>
</dbReference>
<feature type="domain" description="SWIM-type" evidence="6">
    <location>
        <begin position="10"/>
        <end position="41"/>
    </location>
</feature>
<organism evidence="7 8">
    <name type="scientific">Gossypium hirsutum</name>
    <name type="common">Upland cotton</name>
    <name type="synonym">Gossypium mexicanum</name>
    <dbReference type="NCBI Taxonomy" id="3635"/>
    <lineage>
        <taxon>Eukaryota</taxon>
        <taxon>Viridiplantae</taxon>
        <taxon>Streptophyta</taxon>
        <taxon>Embryophyta</taxon>
        <taxon>Tracheophyta</taxon>
        <taxon>Spermatophyta</taxon>
        <taxon>Magnoliopsida</taxon>
        <taxon>eudicotyledons</taxon>
        <taxon>Gunneridae</taxon>
        <taxon>Pentapetalae</taxon>
        <taxon>rosids</taxon>
        <taxon>malvids</taxon>
        <taxon>Malvales</taxon>
        <taxon>Malvaceae</taxon>
        <taxon>Malvoideae</taxon>
        <taxon>Gossypium</taxon>
    </lineage>
</organism>
<evidence type="ECO:0000259" key="6">
    <source>
        <dbReference type="PROSITE" id="PS50966"/>
    </source>
</evidence>
<evidence type="ECO:0000256" key="3">
    <source>
        <dbReference type="ARBA" id="ARBA00022833"/>
    </source>
</evidence>
<reference evidence="7" key="1">
    <citation type="journal article" date="2020" name="Nat. Genet.">
        <title>Genomic diversifications of five Gossypium allopolyploid species and their impact on cotton improvement.</title>
        <authorList>
            <person name="Chen Z.J."/>
            <person name="Sreedasyam A."/>
            <person name="Ando A."/>
            <person name="Song Q."/>
            <person name="De Santiago L.M."/>
            <person name="Hulse-Kemp A.M."/>
            <person name="Ding M."/>
            <person name="Ye W."/>
            <person name="Kirkbride R.C."/>
            <person name="Jenkins J."/>
            <person name="Plott C."/>
            <person name="Lovell J."/>
            <person name="Lin Y.M."/>
            <person name="Vaughn R."/>
            <person name="Liu B."/>
            <person name="Simpson S."/>
            <person name="Scheffler B.E."/>
            <person name="Wen L."/>
            <person name="Saski C.A."/>
            <person name="Grover C.E."/>
            <person name="Hu G."/>
            <person name="Conover J.L."/>
            <person name="Carlson J.W."/>
            <person name="Shu S."/>
            <person name="Boston L.B."/>
            <person name="Williams M."/>
            <person name="Peterson D.G."/>
            <person name="McGee K."/>
            <person name="Jones D.C."/>
            <person name="Wendel J.F."/>
            <person name="Stelly D.M."/>
            <person name="Grimwood J."/>
            <person name="Schmutz J."/>
        </authorList>
    </citation>
    <scope>NUCLEOTIDE SEQUENCE [LARGE SCALE GENOMIC DNA]</scope>
    <source>
        <strain evidence="7">cv. TM-1</strain>
    </source>
</reference>
<reference evidence="8" key="2">
    <citation type="submission" date="2025-08" db="UniProtKB">
        <authorList>
            <consortium name="RefSeq"/>
        </authorList>
    </citation>
    <scope>IDENTIFICATION</scope>
</reference>
<dbReference type="KEGG" id="ghi:107911414"/>
<gene>
    <name evidence="8" type="primary">LOC107911414</name>
</gene>
<dbReference type="GO" id="GO:0008270">
    <property type="term" value="F:zinc ion binding"/>
    <property type="evidence" value="ECO:0007669"/>
    <property type="project" value="UniProtKB-KW"/>
</dbReference>
<dbReference type="OrthoDB" id="996966at2759"/>
<evidence type="ECO:0000256" key="1">
    <source>
        <dbReference type="ARBA" id="ARBA00022723"/>
    </source>
</evidence>
<accession>A0A1U8K182</accession>
<proteinExistence type="predicted"/>
<keyword evidence="7" id="KW-1185">Reference proteome</keyword>
<evidence type="ECO:0000256" key="5">
    <source>
        <dbReference type="SAM" id="MobiDB-lite"/>
    </source>
</evidence>
<dbReference type="PaxDb" id="3635-A0A1U8K182"/>
<keyword evidence="1" id="KW-0479">Metal-binding</keyword>
<protein>
    <recommendedName>
        <fullName evidence="6">SWIM-type domain-containing protein</fullName>
    </recommendedName>
</protein>
<evidence type="ECO:0000256" key="4">
    <source>
        <dbReference type="PROSITE-ProRule" id="PRU00325"/>
    </source>
</evidence>
<evidence type="ECO:0000313" key="8">
    <source>
        <dbReference type="RefSeq" id="XP_016694733.1"/>
    </source>
</evidence>
<dbReference type="GeneID" id="107911414"/>
<dbReference type="AlphaFoldDB" id="A0A1U8K182"/>
<dbReference type="SMART" id="SM00575">
    <property type="entry name" value="ZnF_PMZ"/>
    <property type="match status" value="1"/>
</dbReference>
<evidence type="ECO:0000256" key="2">
    <source>
        <dbReference type="ARBA" id="ARBA00022771"/>
    </source>
</evidence>
<dbReference type="Proteomes" id="UP000818029">
    <property type="component" value="Chromosome D11"/>
</dbReference>
<name>A0A1U8K182_GOSHI</name>
<sequence length="166" mass="19165">MPRARLQKRSRVRGVTSCSCRNWDLTSIPCMHALVFIHLKMSSQRPMYKPGTPSKPNFKFTPTLSVRGPKQWVSLSNMLSILPPTLRKPHDRPTKVRRKEPDEPQTTERLSKRGVDMRCSKCKRIGHNKRSCKWEVGQNIPVKRHKVGVHNQVVAPTQRQATPNRQ</sequence>